<evidence type="ECO:0000256" key="1">
    <source>
        <dbReference type="ARBA" id="ARBA00004496"/>
    </source>
</evidence>
<dbReference type="PANTHER" id="PTHR17453">
    <property type="entry name" value="SIGNAL RECOGNITION PARTICLE 19 KD PROTEIN"/>
    <property type="match status" value="1"/>
</dbReference>
<dbReference type="Gene3D" id="3.30.56.30">
    <property type="entry name" value="Signal recognition particle, SRP19-like subunit"/>
    <property type="match status" value="1"/>
</dbReference>
<dbReference type="EMBL" id="AFBI03000080">
    <property type="protein sequence ID" value="EJW02270.1"/>
    <property type="molecule type" value="Genomic_DNA"/>
</dbReference>
<comment type="subcellular location">
    <subcellularLocation>
        <location evidence="1">Cytoplasm</location>
    </subcellularLocation>
</comment>
<sequence length="141" mass="16677">MDKINIHETYTIYPIFLDSTRSIKKGRKYNKNYCVPNIQHSEITSALNSLEIPFLDEPTKRHPKEPFVFGRLRIPKNFEKKFVLNGIKNVVEEDRIKIKAHMETMQSAQENASVKEKSEKRTYIKNDMNLIPKKKIKKKKK</sequence>
<dbReference type="GO" id="GO:0006617">
    <property type="term" value="P:SRP-dependent cotranslational protein targeting to membrane, signal sequence recognition"/>
    <property type="evidence" value="ECO:0007669"/>
    <property type="project" value="TreeGrafter"/>
</dbReference>
<proteinExistence type="predicted"/>
<gene>
    <name evidence="5" type="ORF">EDEG_03294</name>
</gene>
<dbReference type="OMA" id="TVFMPRT"/>
<accession>J9DI20</accession>
<protein>
    <recommendedName>
        <fullName evidence="7">SRP19 protein</fullName>
    </recommendedName>
</protein>
<evidence type="ECO:0008006" key="7">
    <source>
        <dbReference type="Google" id="ProtNLM"/>
    </source>
</evidence>
<dbReference type="OrthoDB" id="2190947at2759"/>
<dbReference type="GO" id="GO:0008312">
    <property type="term" value="F:7S RNA binding"/>
    <property type="evidence" value="ECO:0007669"/>
    <property type="project" value="InterPro"/>
</dbReference>
<dbReference type="InParanoid" id="J9DI20"/>
<dbReference type="HOGENOM" id="CLU_154721_0_0_1"/>
<name>J9DI20_EDHAE</name>
<evidence type="ECO:0000256" key="4">
    <source>
        <dbReference type="ARBA" id="ARBA00023274"/>
    </source>
</evidence>
<reference evidence="5 6" key="1">
    <citation type="submission" date="2011-08" db="EMBL/GenBank/DDBJ databases">
        <authorList>
            <person name="Liu Z.J."/>
            <person name="Shi F.L."/>
            <person name="Lu J.Q."/>
            <person name="Li M."/>
            <person name="Wang Z.L."/>
        </authorList>
    </citation>
    <scope>NUCLEOTIDE SEQUENCE [LARGE SCALE GENOMIC DNA]</scope>
    <source>
        <strain evidence="5 6">USNM 41457</strain>
    </source>
</reference>
<keyword evidence="3" id="KW-0733">Signal recognition particle</keyword>
<evidence type="ECO:0000256" key="3">
    <source>
        <dbReference type="ARBA" id="ARBA00023135"/>
    </source>
</evidence>
<reference evidence="6" key="2">
    <citation type="submission" date="2015-07" db="EMBL/GenBank/DDBJ databases">
        <title>Contrasting host-pathogen interactions and genome evolution in two generalist and specialist microsporidian pathogens of mosquitoes.</title>
        <authorList>
            <consortium name="The Broad Institute Genomics Platform"/>
            <consortium name="The Broad Institute Genome Sequencing Center for Infectious Disease"/>
            <person name="Cuomo C.A."/>
            <person name="Sanscrainte N.D."/>
            <person name="Goldberg J.M."/>
            <person name="Heiman D."/>
            <person name="Young S."/>
            <person name="Zeng Q."/>
            <person name="Becnel J.J."/>
            <person name="Birren B.W."/>
        </authorList>
    </citation>
    <scope>NUCLEOTIDE SEQUENCE [LARGE SCALE GENOMIC DNA]</scope>
    <source>
        <strain evidence="6">USNM 41457</strain>
    </source>
</reference>
<keyword evidence="6" id="KW-1185">Reference proteome</keyword>
<keyword evidence="2" id="KW-0963">Cytoplasm</keyword>
<keyword evidence="4" id="KW-0687">Ribonucleoprotein</keyword>
<evidence type="ECO:0000313" key="6">
    <source>
        <dbReference type="Proteomes" id="UP000003163"/>
    </source>
</evidence>
<dbReference type="Pfam" id="PF01922">
    <property type="entry name" value="SRP19"/>
    <property type="match status" value="1"/>
</dbReference>
<evidence type="ECO:0000256" key="2">
    <source>
        <dbReference type="ARBA" id="ARBA00022490"/>
    </source>
</evidence>
<dbReference type="InterPro" id="IPR002778">
    <property type="entry name" value="Signal_recog_particle_SRP19"/>
</dbReference>
<comment type="caution">
    <text evidence="5">The sequence shown here is derived from an EMBL/GenBank/DDBJ whole genome shotgun (WGS) entry which is preliminary data.</text>
</comment>
<organism evidence="5 6">
    <name type="scientific">Edhazardia aedis (strain USNM 41457)</name>
    <name type="common">Microsporidian parasite</name>
    <dbReference type="NCBI Taxonomy" id="1003232"/>
    <lineage>
        <taxon>Eukaryota</taxon>
        <taxon>Fungi</taxon>
        <taxon>Fungi incertae sedis</taxon>
        <taxon>Microsporidia</taxon>
        <taxon>Edhazardia</taxon>
    </lineage>
</organism>
<dbReference type="SUPFAM" id="SSF69695">
    <property type="entry name" value="SRP19"/>
    <property type="match status" value="1"/>
</dbReference>
<dbReference type="STRING" id="1003232.J9DI20"/>
<dbReference type="InterPro" id="IPR036521">
    <property type="entry name" value="SRP19-like_sf"/>
</dbReference>
<dbReference type="Proteomes" id="UP000003163">
    <property type="component" value="Unassembled WGS sequence"/>
</dbReference>
<dbReference type="GO" id="GO:0005786">
    <property type="term" value="C:signal recognition particle, endoplasmic reticulum targeting"/>
    <property type="evidence" value="ECO:0007669"/>
    <property type="project" value="UniProtKB-KW"/>
</dbReference>
<dbReference type="PANTHER" id="PTHR17453:SF0">
    <property type="entry name" value="SIGNAL RECOGNITION PARTICLE 19 KDA PROTEIN"/>
    <property type="match status" value="1"/>
</dbReference>
<dbReference type="AlphaFoldDB" id="J9DI20"/>
<dbReference type="VEuPathDB" id="MicrosporidiaDB:EDEG_03294"/>
<evidence type="ECO:0000313" key="5">
    <source>
        <dbReference type="EMBL" id="EJW02270.1"/>
    </source>
</evidence>